<dbReference type="GO" id="GO:0016705">
    <property type="term" value="F:oxidoreductase activity, acting on paired donors, with incorporation or reduction of molecular oxygen"/>
    <property type="evidence" value="ECO:0007669"/>
    <property type="project" value="InterPro"/>
</dbReference>
<organism evidence="2 3">
    <name type="scientific">Cronartium quercuum f. sp. fusiforme G11</name>
    <dbReference type="NCBI Taxonomy" id="708437"/>
    <lineage>
        <taxon>Eukaryota</taxon>
        <taxon>Fungi</taxon>
        <taxon>Dikarya</taxon>
        <taxon>Basidiomycota</taxon>
        <taxon>Pucciniomycotina</taxon>
        <taxon>Pucciniomycetes</taxon>
        <taxon>Pucciniales</taxon>
        <taxon>Coleosporiaceae</taxon>
        <taxon>Cronartium</taxon>
    </lineage>
</organism>
<dbReference type="GO" id="GO:0020037">
    <property type="term" value="F:heme binding"/>
    <property type="evidence" value="ECO:0007669"/>
    <property type="project" value="InterPro"/>
</dbReference>
<feature type="transmembrane region" description="Helical" evidence="1">
    <location>
        <begin position="6"/>
        <end position="23"/>
    </location>
</feature>
<proteinExistence type="predicted"/>
<protein>
    <recommendedName>
        <fullName evidence="4">Cytochrome P450</fullName>
    </recommendedName>
</protein>
<comment type="caution">
    <text evidence="2">The sequence shown here is derived from an EMBL/GenBank/DDBJ whole genome shotgun (WGS) entry which is preliminary data.</text>
</comment>
<accession>A0A9P6T961</accession>
<name>A0A9P6T961_9BASI</name>
<keyword evidence="3" id="KW-1185">Reference proteome</keyword>
<evidence type="ECO:0000313" key="3">
    <source>
        <dbReference type="Proteomes" id="UP000886653"/>
    </source>
</evidence>
<gene>
    <name evidence="2" type="ORF">CROQUDRAFT_192585</name>
</gene>
<dbReference type="EMBL" id="MU167324">
    <property type="protein sequence ID" value="KAG0143260.1"/>
    <property type="molecule type" value="Genomic_DNA"/>
</dbReference>
<evidence type="ECO:0008006" key="4">
    <source>
        <dbReference type="Google" id="ProtNLM"/>
    </source>
</evidence>
<keyword evidence="1" id="KW-1133">Transmembrane helix</keyword>
<dbReference type="Proteomes" id="UP000886653">
    <property type="component" value="Unassembled WGS sequence"/>
</dbReference>
<dbReference type="Gene3D" id="1.10.630.10">
    <property type="entry name" value="Cytochrome P450"/>
    <property type="match status" value="1"/>
</dbReference>
<reference evidence="2" key="1">
    <citation type="submission" date="2013-11" db="EMBL/GenBank/DDBJ databases">
        <title>Genome sequence of the fusiform rust pathogen reveals effectors for host alternation and coevolution with pine.</title>
        <authorList>
            <consortium name="DOE Joint Genome Institute"/>
            <person name="Smith K."/>
            <person name="Pendleton A."/>
            <person name="Kubisiak T."/>
            <person name="Anderson C."/>
            <person name="Salamov A."/>
            <person name="Aerts A."/>
            <person name="Riley R."/>
            <person name="Clum A."/>
            <person name="Lindquist E."/>
            <person name="Ence D."/>
            <person name="Campbell M."/>
            <person name="Kronenberg Z."/>
            <person name="Feau N."/>
            <person name="Dhillon B."/>
            <person name="Hamelin R."/>
            <person name="Burleigh J."/>
            <person name="Smith J."/>
            <person name="Yandell M."/>
            <person name="Nelson C."/>
            <person name="Grigoriev I."/>
            <person name="Davis J."/>
        </authorList>
    </citation>
    <scope>NUCLEOTIDE SEQUENCE</scope>
    <source>
        <strain evidence="2">G11</strain>
    </source>
</reference>
<evidence type="ECO:0000313" key="2">
    <source>
        <dbReference type="EMBL" id="KAG0143260.1"/>
    </source>
</evidence>
<keyword evidence="1" id="KW-0472">Membrane</keyword>
<dbReference type="InterPro" id="IPR036396">
    <property type="entry name" value="Cyt_P450_sf"/>
</dbReference>
<dbReference type="AlphaFoldDB" id="A0A9P6T961"/>
<dbReference type="GO" id="GO:0004497">
    <property type="term" value="F:monooxygenase activity"/>
    <property type="evidence" value="ECO:0007669"/>
    <property type="project" value="InterPro"/>
</dbReference>
<sequence length="109" mass="12471">MESSQVISIGLLITIITSLVLYYRPRFLFITHQNNPSLRFNSARSLPGPPGLPVVGNLLQIPRERPWIKMTEWAKKYGLSFINRVSRLLSLYIQTPQLAFCSHRSNLST</sequence>
<dbReference type="SUPFAM" id="SSF48264">
    <property type="entry name" value="Cytochrome P450"/>
    <property type="match status" value="1"/>
</dbReference>
<evidence type="ECO:0000256" key="1">
    <source>
        <dbReference type="SAM" id="Phobius"/>
    </source>
</evidence>
<keyword evidence="1" id="KW-0812">Transmembrane</keyword>
<dbReference type="GO" id="GO:0005506">
    <property type="term" value="F:iron ion binding"/>
    <property type="evidence" value="ECO:0007669"/>
    <property type="project" value="InterPro"/>
</dbReference>